<dbReference type="SUPFAM" id="SSF51294">
    <property type="entry name" value="Hedgehog/intein (Hint) domain"/>
    <property type="match status" value="1"/>
</dbReference>
<reference evidence="3 4" key="2">
    <citation type="submission" date="2020-03" db="EMBL/GenBank/DDBJ databases">
        <authorList>
            <person name="Ichikawa N."/>
            <person name="Kimura A."/>
            <person name="Kitahashi Y."/>
            <person name="Uohara A."/>
        </authorList>
    </citation>
    <scope>NUCLEOTIDE SEQUENCE [LARGE SCALE GENOMIC DNA]</scope>
    <source>
        <strain evidence="3 4">NBRC 108639</strain>
    </source>
</reference>
<dbReference type="Proteomes" id="UP000482800">
    <property type="component" value="Unassembled WGS sequence"/>
</dbReference>
<dbReference type="EMBL" id="BLPF01000001">
    <property type="protein sequence ID" value="GFJ77245.1"/>
    <property type="molecule type" value="Genomic_DNA"/>
</dbReference>
<comment type="caution">
    <text evidence="3">The sequence shown here is derived from an EMBL/GenBank/DDBJ whole genome shotgun (WGS) entry which is preliminary data.</text>
</comment>
<sequence length="135" mass="14465">MGATRALRAVGPRRDGGGGDPGCAGRGRRHSFDPATLVLMADGSAKPIEDTVLGDEVVATDPRSGVSGPRQVTRLHINLDADLTNVTVRVSDTGQTITLETTQHHPFWDATDGRWVDAGELKPGHRLLVHDDQRL</sequence>
<proteinExistence type="predicted"/>
<name>A0A6V8K932_9ACTN</name>
<dbReference type="CDD" id="cd00081">
    <property type="entry name" value="Hint"/>
    <property type="match status" value="1"/>
</dbReference>
<dbReference type="InterPro" id="IPR036844">
    <property type="entry name" value="Hint_dom_sf"/>
</dbReference>
<reference evidence="3 4" key="1">
    <citation type="submission" date="2020-03" db="EMBL/GenBank/DDBJ databases">
        <title>Whole genome shotgun sequence of Phytohabitans houttuyneae NBRC 108639.</title>
        <authorList>
            <person name="Komaki H."/>
            <person name="Tamura T."/>
        </authorList>
    </citation>
    <scope>NUCLEOTIDE SEQUENCE [LARGE SCALE GENOMIC DNA]</scope>
    <source>
        <strain evidence="3 4">NBRC 108639</strain>
    </source>
</reference>
<evidence type="ECO:0000259" key="2">
    <source>
        <dbReference type="SMART" id="SM00306"/>
    </source>
</evidence>
<feature type="domain" description="Hint" evidence="2">
    <location>
        <begin position="29"/>
        <end position="131"/>
    </location>
</feature>
<dbReference type="Pfam" id="PF07591">
    <property type="entry name" value="PT-HINT"/>
    <property type="match status" value="1"/>
</dbReference>
<dbReference type="Gene3D" id="2.170.16.10">
    <property type="entry name" value="Hedgehog/Intein (Hint) domain"/>
    <property type="match status" value="1"/>
</dbReference>
<dbReference type="InterPro" id="IPR003587">
    <property type="entry name" value="Hint_dom_N"/>
</dbReference>
<protein>
    <recommendedName>
        <fullName evidence="2">Hint domain-containing protein</fullName>
    </recommendedName>
</protein>
<dbReference type="SMART" id="SM00306">
    <property type="entry name" value="HintN"/>
    <property type="match status" value="1"/>
</dbReference>
<evidence type="ECO:0000313" key="4">
    <source>
        <dbReference type="Proteomes" id="UP000482800"/>
    </source>
</evidence>
<evidence type="ECO:0000256" key="1">
    <source>
        <dbReference type="SAM" id="MobiDB-lite"/>
    </source>
</evidence>
<evidence type="ECO:0000313" key="3">
    <source>
        <dbReference type="EMBL" id="GFJ77245.1"/>
    </source>
</evidence>
<organism evidence="3 4">
    <name type="scientific">Phytohabitans houttuyneae</name>
    <dbReference type="NCBI Taxonomy" id="1076126"/>
    <lineage>
        <taxon>Bacteria</taxon>
        <taxon>Bacillati</taxon>
        <taxon>Actinomycetota</taxon>
        <taxon>Actinomycetes</taxon>
        <taxon>Micromonosporales</taxon>
        <taxon>Micromonosporaceae</taxon>
    </lineage>
</organism>
<accession>A0A6V8K932</accession>
<dbReference type="AlphaFoldDB" id="A0A6V8K932"/>
<feature type="region of interest" description="Disordered" evidence="1">
    <location>
        <begin position="1"/>
        <end position="30"/>
    </location>
</feature>
<gene>
    <name evidence="3" type="ORF">Phou_014250</name>
</gene>
<keyword evidence="4" id="KW-1185">Reference proteome</keyword>